<dbReference type="GO" id="GO:0005543">
    <property type="term" value="F:phospholipid binding"/>
    <property type="evidence" value="ECO:0007669"/>
    <property type="project" value="InterPro"/>
</dbReference>
<feature type="region of interest" description="Disordered" evidence="2">
    <location>
        <begin position="1128"/>
        <end position="1153"/>
    </location>
</feature>
<keyword evidence="1" id="KW-0175">Coiled coil</keyword>
<dbReference type="PANTHER" id="PTHR28190">
    <property type="entry name" value="NUCLEAR MIGRATION PROTEIN NUM1"/>
    <property type="match status" value="1"/>
</dbReference>
<feature type="region of interest" description="Disordered" evidence="2">
    <location>
        <begin position="1238"/>
        <end position="1258"/>
    </location>
</feature>
<feature type="compositionally biased region" description="Polar residues" evidence="2">
    <location>
        <begin position="794"/>
        <end position="807"/>
    </location>
</feature>
<evidence type="ECO:0000313" key="5">
    <source>
        <dbReference type="Proteomes" id="UP001149165"/>
    </source>
</evidence>
<feature type="compositionally biased region" description="Basic residues" evidence="2">
    <location>
        <begin position="27"/>
        <end position="43"/>
    </location>
</feature>
<feature type="compositionally biased region" description="Polar residues" evidence="2">
    <location>
        <begin position="1"/>
        <end position="10"/>
    </location>
</feature>
<dbReference type="GO" id="GO:0032065">
    <property type="term" value="P:maintenance of protein location in cell cortex"/>
    <property type="evidence" value="ECO:0007669"/>
    <property type="project" value="InterPro"/>
</dbReference>
<protein>
    <recommendedName>
        <fullName evidence="3">Pleckstrin homology domain-containing protein</fullName>
    </recommendedName>
</protein>
<feature type="region of interest" description="Disordered" evidence="2">
    <location>
        <begin position="320"/>
        <end position="351"/>
    </location>
</feature>
<dbReference type="GO" id="GO:0005938">
    <property type="term" value="C:cell cortex"/>
    <property type="evidence" value="ECO:0007669"/>
    <property type="project" value="InterPro"/>
</dbReference>
<dbReference type="EMBL" id="JAPQKH010000007">
    <property type="protein sequence ID" value="KAJ5088098.1"/>
    <property type="molecule type" value="Genomic_DNA"/>
</dbReference>
<feature type="region of interest" description="Disordered" evidence="2">
    <location>
        <begin position="1"/>
        <end position="85"/>
    </location>
</feature>
<comment type="caution">
    <text evidence="4">The sequence shown here is derived from an EMBL/GenBank/DDBJ whole genome shotgun (WGS) entry which is preliminary data.</text>
</comment>
<feature type="compositionally biased region" description="Acidic residues" evidence="2">
    <location>
        <begin position="67"/>
        <end position="77"/>
    </location>
</feature>
<dbReference type="Pfam" id="PF12814">
    <property type="entry name" value="Mcp5_PH"/>
    <property type="match status" value="1"/>
</dbReference>
<evidence type="ECO:0000256" key="1">
    <source>
        <dbReference type="SAM" id="Coils"/>
    </source>
</evidence>
<reference evidence="4" key="2">
    <citation type="journal article" date="2023" name="IMA Fungus">
        <title>Comparative genomic study of the Penicillium genus elucidates a diverse pangenome and 15 lateral gene transfer events.</title>
        <authorList>
            <person name="Petersen C."/>
            <person name="Sorensen T."/>
            <person name="Nielsen M.R."/>
            <person name="Sondergaard T.E."/>
            <person name="Sorensen J.L."/>
            <person name="Fitzpatrick D.A."/>
            <person name="Frisvad J.C."/>
            <person name="Nielsen K.L."/>
        </authorList>
    </citation>
    <scope>NUCLEOTIDE SEQUENCE</scope>
    <source>
        <strain evidence="4">IBT 30069</strain>
    </source>
</reference>
<dbReference type="OrthoDB" id="2149224at2759"/>
<dbReference type="PANTHER" id="PTHR28190:SF2">
    <property type="entry name" value="MIGRATION PROTEIN, PUTATIVE (AFU_ORTHOLOGUE AFUA_2G07730)-RELATED"/>
    <property type="match status" value="1"/>
</dbReference>
<dbReference type="GO" id="GO:0000226">
    <property type="term" value="P:microtubule cytoskeleton organization"/>
    <property type="evidence" value="ECO:0007669"/>
    <property type="project" value="TreeGrafter"/>
</dbReference>
<feature type="compositionally biased region" description="Low complexity" evidence="2">
    <location>
        <begin position="752"/>
        <end position="769"/>
    </location>
</feature>
<dbReference type="InterPro" id="IPR053005">
    <property type="entry name" value="Nuclear_Pos-Cytoskel_Interact"/>
</dbReference>
<feature type="region of interest" description="Disordered" evidence="2">
    <location>
        <begin position="1168"/>
        <end position="1192"/>
    </location>
</feature>
<feature type="compositionally biased region" description="Basic residues" evidence="2">
    <location>
        <begin position="1129"/>
        <end position="1141"/>
    </location>
</feature>
<feature type="coiled-coil region" evidence="1">
    <location>
        <begin position="158"/>
        <end position="196"/>
    </location>
</feature>
<keyword evidence="5" id="KW-1185">Reference proteome</keyword>
<dbReference type="GO" id="GO:0015631">
    <property type="term" value="F:tubulin binding"/>
    <property type="evidence" value="ECO:0007669"/>
    <property type="project" value="TreeGrafter"/>
</dbReference>
<evidence type="ECO:0000313" key="4">
    <source>
        <dbReference type="EMBL" id="KAJ5088098.1"/>
    </source>
</evidence>
<feature type="compositionally biased region" description="Basic and acidic residues" evidence="2">
    <location>
        <begin position="738"/>
        <end position="751"/>
    </location>
</feature>
<feature type="compositionally biased region" description="Basic and acidic residues" evidence="2">
    <location>
        <begin position="1321"/>
        <end position="1332"/>
    </location>
</feature>
<dbReference type="InterPro" id="IPR024774">
    <property type="entry name" value="PH_dom-Mcp5-type"/>
</dbReference>
<evidence type="ECO:0000256" key="2">
    <source>
        <dbReference type="SAM" id="MobiDB-lite"/>
    </source>
</evidence>
<feature type="region of interest" description="Disordered" evidence="2">
    <location>
        <begin position="732"/>
        <end position="940"/>
    </location>
</feature>
<name>A0A9W9EU49_9EURO</name>
<feature type="region of interest" description="Disordered" evidence="2">
    <location>
        <begin position="238"/>
        <end position="290"/>
    </location>
</feature>
<feature type="compositionally biased region" description="Acidic residues" evidence="2">
    <location>
        <begin position="320"/>
        <end position="330"/>
    </location>
</feature>
<dbReference type="Proteomes" id="UP001149165">
    <property type="component" value="Unassembled WGS sequence"/>
</dbReference>
<organism evidence="4 5">
    <name type="scientific">Penicillium angulare</name>
    <dbReference type="NCBI Taxonomy" id="116970"/>
    <lineage>
        <taxon>Eukaryota</taxon>
        <taxon>Fungi</taxon>
        <taxon>Dikarya</taxon>
        <taxon>Ascomycota</taxon>
        <taxon>Pezizomycotina</taxon>
        <taxon>Eurotiomycetes</taxon>
        <taxon>Eurotiomycetidae</taxon>
        <taxon>Eurotiales</taxon>
        <taxon>Aspergillaceae</taxon>
        <taxon>Penicillium</taxon>
    </lineage>
</organism>
<feature type="region of interest" description="Disordered" evidence="2">
    <location>
        <begin position="602"/>
        <end position="669"/>
    </location>
</feature>
<reference evidence="4" key="1">
    <citation type="submission" date="2022-11" db="EMBL/GenBank/DDBJ databases">
        <authorList>
            <person name="Petersen C."/>
        </authorList>
    </citation>
    <scope>NUCLEOTIDE SEQUENCE</scope>
    <source>
        <strain evidence="4">IBT 30069</strain>
    </source>
</reference>
<proteinExistence type="predicted"/>
<feature type="region of interest" description="Disordered" evidence="2">
    <location>
        <begin position="461"/>
        <end position="516"/>
    </location>
</feature>
<feature type="compositionally biased region" description="Polar residues" evidence="2">
    <location>
        <begin position="260"/>
        <end position="283"/>
    </location>
</feature>
<feature type="coiled-coil region" evidence="1">
    <location>
        <begin position="98"/>
        <end position="132"/>
    </location>
</feature>
<accession>A0A9W9EU49</accession>
<dbReference type="GO" id="GO:0005739">
    <property type="term" value="C:mitochondrion"/>
    <property type="evidence" value="ECO:0007669"/>
    <property type="project" value="TreeGrafter"/>
</dbReference>
<feature type="region of interest" description="Disordered" evidence="2">
    <location>
        <begin position="1280"/>
        <end position="1332"/>
    </location>
</feature>
<sequence>MATDLQSPETSMVEPSPAPSSPSRAQSKSKSRSRSRPARRRRRDSSPIPSSSPPGLPTPAFSPDGQSEGEDIVEEDTLSPFDPRRITPTLHASLVSEILSLRRDIEHKTKAIDSLEQSLDESRTECETLGDNLSQVTRDARSLRHQIQLLEGGTSSAITELARERDDAVENINDVRRKLEHAQKKARHREEEVERTHMLWNRDREAWENERRGMERKVHVVEGRLKTVLNEVAAAQEAGTLHSQHSENDLSAKSKVKGSDTASVASSSQGRRRTSLTSVTSDEGNNDADYHNARYSVMSMLPGKGDSGLNLAQELAFDEEDEFDASEDERPDSPEALPEERPMSVLSQSSHSVASKAQKILGLSMQNTGSVTALENRALEMNSPSKLHYEEIPVEYCDTGVQYSPPASPGIPEKADDSCDVISNPLQDTDREIHRSSDDLNMKDTGVLTIAVEMVSSSCQTVGELPSPPWTPKVPESPIQPEMETPEPVQMASAFTQTDPEPTPEPAKAERASLSPNDIQSQMDIPMIAIHPPGSEPPSPRNSVVLPPQTKNVSVQTNFRSITEGRSVAIQTEEIRVDQRPVKLPASLLPSALHDLPTTIETKESNTQTYQPYRAPVPPPRSAKRIQQRQPPPERPAKPPRAQASESVPAYQAYPGNNDNGPLSDDVLSGLRRPFRSSSLFAGFEQLSDDEAPGAEERDIFTDDELLNRPFASYTVRRGKLVNAKSRPSLDEMTLPEIDEHLSDPESRPSETGRASSRATQRTTSSGRQPGMRKMAMISSGAAAHQKPRARSPSDPSLDSGSVTSSIAPPFPVPIRLSSRNVPLNGSDGPPSPTRSAGRQFSDRGARTNLARRPTLRRVRSAATMSQSDLAERPETLSSPARSASPFAPESPVYRPPLPVDDITAPRERRAPAKRPSHRPAVPSMNWDSERRDSTGGVQPTSVVDAIAQTMVGEWMFKYVRRRKSFGMGESKEAWEGRNPDEVSANITNSGVRHKRWVWLAPYEGSIMWSSKQPTSGPALLGKSGRKFAIQSVLDVKDDNPLPKGSAGAPNPFNRSILVLTPQRALKFTALTIERHYVWLTALSFLSHSSMGLQDLAVLPPVPQEEAAAVIPHHAALRRNPIRDSIRVAKGRPRPMPKGKRSFPGASVPVPEIPTEDLESLNSMAADAPHVPRFSNHNQHNRKRSNTAPRPPALHAIRSFSSQGTMPSSHSGTTAGSAETYFSPVVPPGLPPGIMSGGSTMSRRTSEASGRTTNTTASNMFDMGTVRMEAFIDHHAEQINRPRVAPPQPPLPRQRHVRKASSQWSQGRYEYDAPSVDDSELSFRPDDPFRGF</sequence>
<feature type="compositionally biased region" description="Low complexity" evidence="2">
    <location>
        <begin position="878"/>
        <end position="892"/>
    </location>
</feature>
<evidence type="ECO:0000259" key="3">
    <source>
        <dbReference type="Pfam" id="PF12814"/>
    </source>
</evidence>
<gene>
    <name evidence="4" type="ORF">N7456_011714</name>
</gene>
<feature type="domain" description="Pleckstrin homology" evidence="3">
    <location>
        <begin position="942"/>
        <end position="1089"/>
    </location>
</feature>